<feature type="transmembrane region" description="Helical" evidence="1">
    <location>
        <begin position="116"/>
        <end position="134"/>
    </location>
</feature>
<reference evidence="2 3" key="1">
    <citation type="submission" date="2023-07" db="EMBL/GenBank/DDBJ databases">
        <title>Sorghum-associated microbial communities from plants grown in Nebraska, USA.</title>
        <authorList>
            <person name="Schachtman D."/>
        </authorList>
    </citation>
    <scope>NUCLEOTIDE SEQUENCE [LARGE SCALE GENOMIC DNA]</scope>
    <source>
        <strain evidence="2 3">584</strain>
    </source>
</reference>
<sequence length="347" mass="36072">MSVEAAQAPPFRPVLRARRQGLRIAAAVAVGFTVGVAKGEILPFLAPMFAAQFLVASPRPLGAKQAVGMIVLILVAGEALVWLTGLFGDRPAVLLILLGLIYFACFLLQAQGKGGAAAFLIIVIAVMVPMLGILQKDLDESIVLILFKGVLGGVVLTWLAHAVFPDPGGDAPAPTVASGVDRAVRRALANTAILLAMVVLCLVDSRFSTAMVVPITVASLLIQLDLAVSGRAAFGLMIVNLLGGIVASLAFAFVELRPTLPFLFLIVLVVGLLFGGRAAADPKAGEVYAGALTTFLILFGLGVSPLPASTPDSFATRIGLVLFAIVCTFCLTALLWPAPSTQRERPG</sequence>
<feature type="transmembrane region" description="Helical" evidence="1">
    <location>
        <begin position="287"/>
        <end position="308"/>
    </location>
</feature>
<dbReference type="RefSeq" id="WP_309792071.1">
    <property type="nucleotide sequence ID" value="NZ_JAVDPW010000001.1"/>
</dbReference>
<keyword evidence="1" id="KW-0472">Membrane</keyword>
<feature type="transmembrane region" description="Helical" evidence="1">
    <location>
        <begin position="141"/>
        <end position="164"/>
    </location>
</feature>
<name>A0ABU1JIG7_9PROT</name>
<organism evidence="2 3">
    <name type="scientific">Inquilinus ginsengisoli</name>
    <dbReference type="NCBI Taxonomy" id="363840"/>
    <lineage>
        <taxon>Bacteria</taxon>
        <taxon>Pseudomonadati</taxon>
        <taxon>Pseudomonadota</taxon>
        <taxon>Alphaproteobacteria</taxon>
        <taxon>Rhodospirillales</taxon>
        <taxon>Rhodospirillaceae</taxon>
        <taxon>Inquilinus</taxon>
    </lineage>
</organism>
<feature type="transmembrane region" description="Helical" evidence="1">
    <location>
        <begin position="260"/>
        <end position="280"/>
    </location>
</feature>
<keyword evidence="1" id="KW-1133">Transmembrane helix</keyword>
<comment type="caution">
    <text evidence="2">The sequence shown here is derived from an EMBL/GenBank/DDBJ whole genome shotgun (WGS) entry which is preliminary data.</text>
</comment>
<dbReference type="Proteomes" id="UP001262410">
    <property type="component" value="Unassembled WGS sequence"/>
</dbReference>
<evidence type="ECO:0000256" key="1">
    <source>
        <dbReference type="SAM" id="Phobius"/>
    </source>
</evidence>
<accession>A0ABU1JIG7</accession>
<keyword evidence="1" id="KW-0812">Transmembrane</keyword>
<dbReference type="EMBL" id="JAVDPW010000001">
    <property type="protein sequence ID" value="MDR6288117.1"/>
    <property type="molecule type" value="Genomic_DNA"/>
</dbReference>
<feature type="transmembrane region" description="Helical" evidence="1">
    <location>
        <begin position="21"/>
        <end position="46"/>
    </location>
</feature>
<protein>
    <recommendedName>
        <fullName evidence="4">DUF2955 domain-containing protein</fullName>
    </recommendedName>
</protein>
<evidence type="ECO:0000313" key="2">
    <source>
        <dbReference type="EMBL" id="MDR6288117.1"/>
    </source>
</evidence>
<dbReference type="Pfam" id="PF11168">
    <property type="entry name" value="DUF2955"/>
    <property type="match status" value="1"/>
</dbReference>
<dbReference type="InterPro" id="IPR022604">
    <property type="entry name" value="DUF2955"/>
</dbReference>
<feature type="transmembrane region" description="Helical" evidence="1">
    <location>
        <begin position="314"/>
        <end position="336"/>
    </location>
</feature>
<feature type="transmembrane region" description="Helical" evidence="1">
    <location>
        <begin position="92"/>
        <end position="110"/>
    </location>
</feature>
<feature type="transmembrane region" description="Helical" evidence="1">
    <location>
        <begin position="234"/>
        <end position="254"/>
    </location>
</feature>
<evidence type="ECO:0000313" key="3">
    <source>
        <dbReference type="Proteomes" id="UP001262410"/>
    </source>
</evidence>
<proteinExistence type="predicted"/>
<evidence type="ECO:0008006" key="4">
    <source>
        <dbReference type="Google" id="ProtNLM"/>
    </source>
</evidence>
<feature type="transmembrane region" description="Helical" evidence="1">
    <location>
        <begin position="66"/>
        <end position="85"/>
    </location>
</feature>
<gene>
    <name evidence="2" type="ORF">E9232_000616</name>
</gene>
<keyword evidence="3" id="KW-1185">Reference proteome</keyword>